<name>A0ABD6CSM0_9EURY</name>
<evidence type="ECO:0000313" key="2">
    <source>
        <dbReference type="EMBL" id="MFD1600807.1"/>
    </source>
</evidence>
<feature type="region of interest" description="Disordered" evidence="1">
    <location>
        <begin position="1"/>
        <end position="29"/>
    </location>
</feature>
<accession>A0ABD6CSM0</accession>
<dbReference type="RefSeq" id="WP_256422915.1">
    <property type="nucleotide sequence ID" value="NZ_JANHDI010000016.1"/>
</dbReference>
<dbReference type="EMBL" id="JBHUDK010000018">
    <property type="protein sequence ID" value="MFD1600807.1"/>
    <property type="molecule type" value="Genomic_DNA"/>
</dbReference>
<evidence type="ECO:0000313" key="3">
    <source>
        <dbReference type="Proteomes" id="UP001597085"/>
    </source>
</evidence>
<gene>
    <name evidence="2" type="ORF">ACFSBX_17890</name>
</gene>
<reference evidence="2 3" key="1">
    <citation type="journal article" date="2019" name="Int. J. Syst. Evol. Microbiol.">
        <title>The Global Catalogue of Microorganisms (GCM) 10K type strain sequencing project: providing services to taxonomists for standard genome sequencing and annotation.</title>
        <authorList>
            <consortium name="The Broad Institute Genomics Platform"/>
            <consortium name="The Broad Institute Genome Sequencing Center for Infectious Disease"/>
            <person name="Wu L."/>
            <person name="Ma J."/>
        </authorList>
    </citation>
    <scope>NUCLEOTIDE SEQUENCE [LARGE SCALE GENOMIC DNA]</scope>
    <source>
        <strain evidence="2 3">CGMCC 1.12121</strain>
    </source>
</reference>
<dbReference type="Proteomes" id="UP001597085">
    <property type="component" value="Unassembled WGS sequence"/>
</dbReference>
<dbReference type="AlphaFoldDB" id="A0ABD6CSM0"/>
<evidence type="ECO:0000256" key="1">
    <source>
        <dbReference type="SAM" id="MobiDB-lite"/>
    </source>
</evidence>
<comment type="caution">
    <text evidence="2">The sequence shown here is derived from an EMBL/GenBank/DDBJ whole genome shotgun (WGS) entry which is preliminary data.</text>
</comment>
<protein>
    <submittedName>
        <fullName evidence="2">Uncharacterized protein</fullName>
    </submittedName>
</protein>
<sequence>MSVGAQSRPDPQSAREPDHSPTITVCESRPSRSVFIEADNTDGWIASDLTVDVRR</sequence>
<proteinExistence type="predicted"/>
<keyword evidence="3" id="KW-1185">Reference proteome</keyword>
<organism evidence="2 3">
    <name type="scientific">Halobellus rarus</name>
    <dbReference type="NCBI Taxonomy" id="1126237"/>
    <lineage>
        <taxon>Archaea</taxon>
        <taxon>Methanobacteriati</taxon>
        <taxon>Methanobacteriota</taxon>
        <taxon>Stenosarchaea group</taxon>
        <taxon>Halobacteria</taxon>
        <taxon>Halobacteriales</taxon>
        <taxon>Haloferacaceae</taxon>
        <taxon>Halobellus</taxon>
    </lineage>
</organism>